<dbReference type="KEGG" id="lbc:LACBIDRAFT_313738"/>
<accession>B0D0Q2</accession>
<gene>
    <name evidence="3" type="ORF">LACBIDRAFT_313738</name>
</gene>
<sequence length="635" mass="70508">MTKWLLRTGFYATRRPGKFASRLRPIRPLAKFLSSTQSHDEPLTLLRKATALLPRVFPAQTAPGVHRTTNTTEFWNGVLSQAYDDLSANTERPARVVVYGLDEWARAQDIVTALLEDPLDSDETHFTLLRDRWKDVRQRNLTLVYGEPDKSDPSTLQIPASYLLKFPVPLEITEIRALSAIQSTDDVMTTSYLPIDDSVMAALYKADIPIVVCNPITTPLSTLLSLSLPSRTIIILTAGTSQAQYFDQVLQHSSSPHLHTTTRKFLVMDPGQATAALRVLRSDPNSFSTIQRYQDGFLGSNVSAITNVLKTILDKPKTSASKVLLKPTLRTTLAFLHLQEALSACAASLQHARCDLDRLSLDVSGLNERIEEIEARTEGDVFGGRHEDGLSSHDHEVAEALKLAEKNVREVMTRLNWWRMVGRVDEISNIVTAAVETAWCPVLEKKLILRTGRLSTIQDALTAASFTMLSTHPSIPSAILRNTLEQLTFSTEYPLTPETLTNPLHARRRQIIDYPTTRLHLAGQRAVLGMTGGILSGACVSWAGWYGWLVGSGEGLFSFVGMDAGTAMGVGILVALSSLRWAVGQWERSKRKWWQDWVRVGEGLDRDLRVRSGGIHTPSTWANNAEPISRQLSKV</sequence>
<dbReference type="PANTHER" id="PTHR38644">
    <property type="entry name" value="EXPRESSED PROTEIN"/>
    <property type="match status" value="1"/>
</dbReference>
<feature type="transmembrane region" description="Helical" evidence="2">
    <location>
        <begin position="565"/>
        <end position="583"/>
    </location>
</feature>
<dbReference type="STRING" id="486041.B0D0Q2"/>
<keyword evidence="2" id="KW-0812">Transmembrane</keyword>
<reference evidence="3 4" key="1">
    <citation type="journal article" date="2008" name="Nature">
        <title>The genome of Laccaria bicolor provides insights into mycorrhizal symbiosis.</title>
        <authorList>
            <person name="Martin F."/>
            <person name="Aerts A."/>
            <person name="Ahren D."/>
            <person name="Brun A."/>
            <person name="Danchin E.G.J."/>
            <person name="Duchaussoy F."/>
            <person name="Gibon J."/>
            <person name="Kohler A."/>
            <person name="Lindquist E."/>
            <person name="Pereda V."/>
            <person name="Salamov A."/>
            <person name="Shapiro H.J."/>
            <person name="Wuyts J."/>
            <person name="Blaudez D."/>
            <person name="Buee M."/>
            <person name="Brokstein P."/>
            <person name="Canbaeck B."/>
            <person name="Cohen D."/>
            <person name="Courty P.E."/>
            <person name="Coutinho P.M."/>
            <person name="Delaruelle C."/>
            <person name="Detter J.C."/>
            <person name="Deveau A."/>
            <person name="DiFazio S."/>
            <person name="Duplessis S."/>
            <person name="Fraissinet-Tachet L."/>
            <person name="Lucic E."/>
            <person name="Frey-Klett P."/>
            <person name="Fourrey C."/>
            <person name="Feussner I."/>
            <person name="Gay G."/>
            <person name="Grimwood J."/>
            <person name="Hoegger P.J."/>
            <person name="Jain P."/>
            <person name="Kilaru S."/>
            <person name="Labbe J."/>
            <person name="Lin Y.C."/>
            <person name="Legue V."/>
            <person name="Le Tacon F."/>
            <person name="Marmeisse R."/>
            <person name="Melayah D."/>
            <person name="Montanini B."/>
            <person name="Muratet M."/>
            <person name="Nehls U."/>
            <person name="Niculita-Hirzel H."/>
            <person name="Oudot-Le Secq M.P."/>
            <person name="Peter M."/>
            <person name="Quesneville H."/>
            <person name="Rajashekar B."/>
            <person name="Reich M."/>
            <person name="Rouhier N."/>
            <person name="Schmutz J."/>
            <person name="Yin T."/>
            <person name="Chalot M."/>
            <person name="Henrissat B."/>
            <person name="Kuees U."/>
            <person name="Lucas S."/>
            <person name="Van de Peer Y."/>
            <person name="Podila G.K."/>
            <person name="Polle A."/>
            <person name="Pukkila P.J."/>
            <person name="Richardson P.M."/>
            <person name="Rouze P."/>
            <person name="Sanders I.R."/>
            <person name="Stajich J.E."/>
            <person name="Tunlid A."/>
            <person name="Tuskan G."/>
            <person name="Grigoriev I.V."/>
        </authorList>
    </citation>
    <scope>NUCLEOTIDE SEQUENCE [LARGE SCALE GENOMIC DNA]</scope>
    <source>
        <strain evidence="4">S238N-H82 / ATCC MYA-4686</strain>
    </source>
</reference>
<dbReference type="AlphaFoldDB" id="B0D0Q2"/>
<proteinExistence type="predicted"/>
<protein>
    <submittedName>
        <fullName evidence="3">Predicted protein</fullName>
    </submittedName>
</protein>
<evidence type="ECO:0000256" key="1">
    <source>
        <dbReference type="SAM" id="Coils"/>
    </source>
</evidence>
<organism evidence="4">
    <name type="scientific">Laccaria bicolor (strain S238N-H82 / ATCC MYA-4686)</name>
    <name type="common">Bicoloured deceiver</name>
    <name type="synonym">Laccaria laccata var. bicolor</name>
    <dbReference type="NCBI Taxonomy" id="486041"/>
    <lineage>
        <taxon>Eukaryota</taxon>
        <taxon>Fungi</taxon>
        <taxon>Dikarya</taxon>
        <taxon>Basidiomycota</taxon>
        <taxon>Agaricomycotina</taxon>
        <taxon>Agaricomycetes</taxon>
        <taxon>Agaricomycetidae</taxon>
        <taxon>Agaricales</taxon>
        <taxon>Agaricineae</taxon>
        <taxon>Hydnangiaceae</taxon>
        <taxon>Laccaria</taxon>
    </lineage>
</organism>
<keyword evidence="2" id="KW-0472">Membrane</keyword>
<keyword evidence="2" id="KW-1133">Transmembrane helix</keyword>
<evidence type="ECO:0000313" key="3">
    <source>
        <dbReference type="EMBL" id="EDR11502.1"/>
    </source>
</evidence>
<dbReference type="EMBL" id="DS547095">
    <property type="protein sequence ID" value="EDR11502.1"/>
    <property type="molecule type" value="Genomic_DNA"/>
</dbReference>
<dbReference type="Proteomes" id="UP000001194">
    <property type="component" value="Unassembled WGS sequence"/>
</dbReference>
<dbReference type="HOGENOM" id="CLU_019469_0_0_1"/>
<feature type="coiled-coil region" evidence="1">
    <location>
        <begin position="349"/>
        <end position="376"/>
    </location>
</feature>
<dbReference type="RefSeq" id="XP_001877399.1">
    <property type="nucleotide sequence ID" value="XM_001877364.1"/>
</dbReference>
<dbReference type="InParanoid" id="B0D0Q2"/>
<evidence type="ECO:0000256" key="2">
    <source>
        <dbReference type="SAM" id="Phobius"/>
    </source>
</evidence>
<keyword evidence="1" id="KW-0175">Coiled coil</keyword>
<dbReference type="OrthoDB" id="5319015at2759"/>
<feature type="transmembrane region" description="Helical" evidence="2">
    <location>
        <begin position="526"/>
        <end position="545"/>
    </location>
</feature>
<dbReference type="GeneID" id="6073067"/>
<keyword evidence="4" id="KW-1185">Reference proteome</keyword>
<name>B0D0Q2_LACBS</name>
<evidence type="ECO:0000313" key="4">
    <source>
        <dbReference type="Proteomes" id="UP000001194"/>
    </source>
</evidence>
<dbReference type="PANTHER" id="PTHR38644:SF1">
    <property type="entry name" value="EXPRESSED PROTEIN"/>
    <property type="match status" value="1"/>
</dbReference>